<dbReference type="InterPro" id="IPR050639">
    <property type="entry name" value="SSR_resolvase"/>
</dbReference>
<keyword evidence="4" id="KW-0233">DNA recombination</keyword>
<dbReference type="InterPro" id="IPR006118">
    <property type="entry name" value="Recombinase_CS"/>
</dbReference>
<dbReference type="InterPro" id="IPR036162">
    <property type="entry name" value="Resolvase-like_N_sf"/>
</dbReference>
<organism evidence="7 8">
    <name type="scientific">Terrihabitans rhizophilus</name>
    <dbReference type="NCBI Taxonomy" id="3092662"/>
    <lineage>
        <taxon>Bacteria</taxon>
        <taxon>Pseudomonadati</taxon>
        <taxon>Pseudomonadota</taxon>
        <taxon>Alphaproteobacteria</taxon>
        <taxon>Hyphomicrobiales</taxon>
        <taxon>Terrihabitans</taxon>
    </lineage>
</organism>
<dbReference type="RefSeq" id="WP_319844269.1">
    <property type="nucleotide sequence ID" value="NZ_JAXAFJ010000004.1"/>
</dbReference>
<gene>
    <name evidence="7" type="ORF">SCD90_08740</name>
</gene>
<dbReference type="PROSITE" id="PS51736">
    <property type="entry name" value="RECOMBINASES_3"/>
    <property type="match status" value="1"/>
</dbReference>
<dbReference type="PANTHER" id="PTHR30461:SF26">
    <property type="entry name" value="RESOLVASE HOMOLOG YNEB"/>
    <property type="match status" value="1"/>
</dbReference>
<dbReference type="Pfam" id="PF02796">
    <property type="entry name" value="HTH_7"/>
    <property type="match status" value="1"/>
</dbReference>
<dbReference type="SUPFAM" id="SSF53041">
    <property type="entry name" value="Resolvase-like"/>
    <property type="match status" value="1"/>
</dbReference>
<dbReference type="CDD" id="cd00569">
    <property type="entry name" value="HTH_Hin_like"/>
    <property type="match status" value="1"/>
</dbReference>
<accession>A0ABU4RMV1</accession>
<proteinExistence type="inferred from homology"/>
<dbReference type="PROSITE" id="PS00397">
    <property type="entry name" value="RECOMBINASES_1"/>
    <property type="match status" value="1"/>
</dbReference>
<dbReference type="EMBL" id="JAXAFJ010000004">
    <property type="protein sequence ID" value="MDX6806150.1"/>
    <property type="molecule type" value="Genomic_DNA"/>
</dbReference>
<dbReference type="Proteomes" id="UP001274321">
    <property type="component" value="Unassembled WGS sequence"/>
</dbReference>
<evidence type="ECO:0000256" key="1">
    <source>
        <dbReference type="ARBA" id="ARBA00009913"/>
    </source>
</evidence>
<keyword evidence="3" id="KW-0238">DNA-binding</keyword>
<evidence type="ECO:0000313" key="8">
    <source>
        <dbReference type="Proteomes" id="UP001274321"/>
    </source>
</evidence>
<evidence type="ECO:0000256" key="2">
    <source>
        <dbReference type="ARBA" id="ARBA00022908"/>
    </source>
</evidence>
<evidence type="ECO:0000256" key="4">
    <source>
        <dbReference type="ARBA" id="ARBA00023172"/>
    </source>
</evidence>
<dbReference type="PANTHER" id="PTHR30461">
    <property type="entry name" value="DNA-INVERTASE FROM LAMBDOID PROPHAGE"/>
    <property type="match status" value="1"/>
</dbReference>
<dbReference type="SMART" id="SM00857">
    <property type="entry name" value="Resolvase"/>
    <property type="match status" value="1"/>
</dbReference>
<reference evidence="7 8" key="1">
    <citation type="submission" date="2023-11" db="EMBL/GenBank/DDBJ databases">
        <authorList>
            <person name="Bao R."/>
        </authorList>
    </citation>
    <scope>NUCLEOTIDE SEQUENCE [LARGE SCALE GENOMIC DNA]</scope>
    <source>
        <strain evidence="7 8">PJ23</strain>
    </source>
</reference>
<feature type="domain" description="Resolvase/invertase-type recombinase catalytic" evidence="6">
    <location>
        <begin position="1"/>
        <end position="135"/>
    </location>
</feature>
<comment type="similarity">
    <text evidence="1">Belongs to the site-specific recombinase resolvase family.</text>
</comment>
<dbReference type="Pfam" id="PF00239">
    <property type="entry name" value="Resolvase"/>
    <property type="match status" value="1"/>
</dbReference>
<dbReference type="Gene3D" id="3.40.50.1390">
    <property type="entry name" value="Resolvase, N-terminal catalytic domain"/>
    <property type="match status" value="1"/>
</dbReference>
<comment type="caution">
    <text evidence="7">The sequence shown here is derived from an EMBL/GenBank/DDBJ whole genome shotgun (WGS) entry which is preliminary data.</text>
</comment>
<dbReference type="SUPFAM" id="SSF46689">
    <property type="entry name" value="Homeodomain-like"/>
    <property type="match status" value="1"/>
</dbReference>
<evidence type="ECO:0000259" key="6">
    <source>
        <dbReference type="PROSITE" id="PS51736"/>
    </source>
</evidence>
<sequence length="189" mass="21034">MIIGYARVSTDDQDLTSQVERLRAAGCEKIFSEKLSGKNANRAQLLKMLGGLSAGDVVLATVTDRIARDPLDMLNILNTVKAAGAGLRLLDEPFLDTSNDLSDIVIFIVGWAAKWHRRRILENTARGRARAQANGTKFGRKSKLTPHQQREALDRLAKGFETQREIALSYNVSHPTIGRLRSKRDRPEL</sequence>
<protein>
    <submittedName>
        <fullName evidence="7">Recombinase family protein</fullName>
    </submittedName>
</protein>
<feature type="active site" description="O-(5'-phospho-DNA)-serine intermediate" evidence="5">
    <location>
        <position position="9"/>
    </location>
</feature>
<dbReference type="InterPro" id="IPR009057">
    <property type="entry name" value="Homeodomain-like_sf"/>
</dbReference>
<dbReference type="InterPro" id="IPR006120">
    <property type="entry name" value="Resolvase_HTH_dom"/>
</dbReference>
<dbReference type="Gene3D" id="1.10.10.60">
    <property type="entry name" value="Homeodomain-like"/>
    <property type="match status" value="1"/>
</dbReference>
<dbReference type="CDD" id="cd03768">
    <property type="entry name" value="SR_ResInv"/>
    <property type="match status" value="1"/>
</dbReference>
<keyword evidence="8" id="KW-1185">Reference proteome</keyword>
<evidence type="ECO:0000256" key="5">
    <source>
        <dbReference type="PROSITE-ProRule" id="PRU10137"/>
    </source>
</evidence>
<dbReference type="InterPro" id="IPR006119">
    <property type="entry name" value="Resolv_N"/>
</dbReference>
<keyword evidence="2" id="KW-0229">DNA integration</keyword>
<evidence type="ECO:0000256" key="3">
    <source>
        <dbReference type="ARBA" id="ARBA00023125"/>
    </source>
</evidence>
<name>A0ABU4RMV1_9HYPH</name>
<evidence type="ECO:0000313" key="7">
    <source>
        <dbReference type="EMBL" id="MDX6806150.1"/>
    </source>
</evidence>